<accession>M4VAE0</accession>
<evidence type="ECO:0000313" key="3">
    <source>
        <dbReference type="Proteomes" id="UP000012040"/>
    </source>
</evidence>
<keyword evidence="3" id="KW-1185">Reference proteome</keyword>
<dbReference type="EMBL" id="CP003537">
    <property type="protein sequence ID" value="AGH96193.1"/>
    <property type="molecule type" value="Genomic_DNA"/>
</dbReference>
<proteinExistence type="predicted"/>
<dbReference type="GO" id="GO:0016301">
    <property type="term" value="F:kinase activity"/>
    <property type="evidence" value="ECO:0007669"/>
    <property type="project" value="UniProtKB-KW"/>
</dbReference>
<organism evidence="2 3">
    <name type="scientific">Pseudobdellovibrio exovorus JSS</name>
    <dbReference type="NCBI Taxonomy" id="1184267"/>
    <lineage>
        <taxon>Bacteria</taxon>
        <taxon>Pseudomonadati</taxon>
        <taxon>Bdellovibrionota</taxon>
        <taxon>Bdellovibrionia</taxon>
        <taxon>Bdellovibrionales</taxon>
        <taxon>Pseudobdellovibrionaceae</taxon>
        <taxon>Pseudobdellovibrio</taxon>
    </lineage>
</organism>
<keyword evidence="1" id="KW-1133">Transmembrane helix</keyword>
<reference evidence="2 3" key="1">
    <citation type="journal article" date="2013" name="ISME J.">
        <title>By their genes ye shall know them: genomic signatures of predatory bacteria.</title>
        <authorList>
            <person name="Pasternak Z."/>
            <person name="Pietrokovski S."/>
            <person name="Rotem O."/>
            <person name="Gophna U."/>
            <person name="Lurie-Weinberger M.N."/>
            <person name="Jurkevitch E."/>
        </authorList>
    </citation>
    <scope>NUCLEOTIDE SEQUENCE [LARGE SCALE GENOMIC DNA]</scope>
    <source>
        <strain evidence="2 3">JSS</strain>
    </source>
</reference>
<feature type="transmembrane region" description="Helical" evidence="1">
    <location>
        <begin position="12"/>
        <end position="31"/>
    </location>
</feature>
<sequence length="499" mass="55570">MNKARTQLSNKTGLVLKISIVLFILLATVVYKLNDYFRDEKAFSMQTNLRSSVGLLKTGVATQLSQLRNTLSSYELQMDEANINWVQLDPFFAIARVDMVSGKPHVQQMIARSGTIAERWNTSYLDKALTINRAQADRPILVQLFQDRGGSKFLILRFKTSGAQELAVVGAADYFQKFFDLGSGIRSTSLLATTENMLAAHTEPDYIATLTDETRLSSGQQYIVAKEEVAGTNLVSISYALKSKVIGGFAVPWSVVGVIAGFGCILLAVLFYSLDPLERRIERYKKQEREQIYKDTLGRMTGKAAMMNPLTLDRSPVQLAETPMPEKASVKKILDEDAAATPVPLVKEDSVTYKKPPTGFYSIESQADEAEEEVTMSSTVSSYELEANPADVQDILDEEPTIKRDLAEDQFLALQDEKIDLSDIERALALDEFDNEPLSEPAQESVVADQDDFIAKNLTPQKISLSSMGAPVDKPNFKLEKKNFQVDEFKVNVRRPEKS</sequence>
<dbReference type="HOGENOM" id="CLU_545933_0_0_7"/>
<dbReference type="KEGG" id="bex:A11Q_1977"/>
<gene>
    <name evidence="2" type="ORF">A11Q_1977</name>
</gene>
<name>M4VAE0_9BACT</name>
<dbReference type="AlphaFoldDB" id="M4VAE0"/>
<evidence type="ECO:0000256" key="1">
    <source>
        <dbReference type="SAM" id="Phobius"/>
    </source>
</evidence>
<dbReference type="Proteomes" id="UP000012040">
    <property type="component" value="Chromosome"/>
</dbReference>
<feature type="transmembrane region" description="Helical" evidence="1">
    <location>
        <begin position="251"/>
        <end position="274"/>
    </location>
</feature>
<protein>
    <submittedName>
        <fullName evidence="2">Sensor histidine kinase</fullName>
    </submittedName>
</protein>
<dbReference type="STRING" id="1184267.A11Q_1977"/>
<evidence type="ECO:0000313" key="2">
    <source>
        <dbReference type="EMBL" id="AGH96193.1"/>
    </source>
</evidence>
<keyword evidence="2" id="KW-0808">Transferase</keyword>
<keyword evidence="1" id="KW-0472">Membrane</keyword>
<dbReference type="RefSeq" id="WP_015470683.1">
    <property type="nucleotide sequence ID" value="NC_020813.1"/>
</dbReference>
<dbReference type="eggNOG" id="COG4191">
    <property type="taxonomic scope" value="Bacteria"/>
</dbReference>
<keyword evidence="1" id="KW-0812">Transmembrane</keyword>
<dbReference type="PATRIC" id="fig|1184267.3.peg.2002"/>
<keyword evidence="2" id="KW-0418">Kinase</keyword>